<organism evidence="1 2">
    <name type="scientific">Neofusicoccum ribis</name>
    <dbReference type="NCBI Taxonomy" id="45134"/>
    <lineage>
        <taxon>Eukaryota</taxon>
        <taxon>Fungi</taxon>
        <taxon>Dikarya</taxon>
        <taxon>Ascomycota</taxon>
        <taxon>Pezizomycotina</taxon>
        <taxon>Dothideomycetes</taxon>
        <taxon>Dothideomycetes incertae sedis</taxon>
        <taxon>Botryosphaeriales</taxon>
        <taxon>Botryosphaeriaceae</taxon>
        <taxon>Neofusicoccum</taxon>
    </lineage>
</organism>
<dbReference type="PANTHER" id="PTHR38167:SF1">
    <property type="entry name" value="C2H2-TYPE DOMAIN-CONTAINING PROTEIN"/>
    <property type="match status" value="1"/>
</dbReference>
<dbReference type="PANTHER" id="PTHR38167">
    <property type="entry name" value="C2H2-TYPE DOMAIN-CONTAINING PROTEIN"/>
    <property type="match status" value="1"/>
</dbReference>
<evidence type="ECO:0000313" key="2">
    <source>
        <dbReference type="Proteomes" id="UP001521116"/>
    </source>
</evidence>
<dbReference type="EMBL" id="JAJVDC020000014">
    <property type="protein sequence ID" value="KAL1634712.1"/>
    <property type="molecule type" value="Genomic_DNA"/>
</dbReference>
<protein>
    <recommendedName>
        <fullName evidence="3">C2H2-type domain-containing protein</fullName>
    </recommendedName>
</protein>
<evidence type="ECO:0000313" key="1">
    <source>
        <dbReference type="EMBL" id="KAL1634712.1"/>
    </source>
</evidence>
<comment type="caution">
    <text evidence="1">The sequence shown here is derived from an EMBL/GenBank/DDBJ whole genome shotgun (WGS) entry which is preliminary data.</text>
</comment>
<accession>A0ABR3T5F6</accession>
<gene>
    <name evidence="1" type="ORF">SLS56_002114</name>
</gene>
<proteinExistence type="predicted"/>
<evidence type="ECO:0008006" key="3">
    <source>
        <dbReference type="Google" id="ProtNLM"/>
    </source>
</evidence>
<reference evidence="1 2" key="1">
    <citation type="submission" date="2024-02" db="EMBL/GenBank/DDBJ databases">
        <title>De novo assembly and annotation of 12 fungi associated with fruit tree decline syndrome in Ontario, Canada.</title>
        <authorList>
            <person name="Sulman M."/>
            <person name="Ellouze W."/>
            <person name="Ilyukhin E."/>
        </authorList>
    </citation>
    <scope>NUCLEOTIDE SEQUENCE [LARGE SCALE GENOMIC DNA]</scope>
    <source>
        <strain evidence="1 2">M1-105</strain>
    </source>
</reference>
<keyword evidence="2" id="KW-1185">Reference proteome</keyword>
<name>A0ABR3T5F6_9PEZI</name>
<sequence length="168" mass="18924">MDARVLQQAIYASNPSHAKLVLMKLCRDNPSARQYIESEMLIEELDGGQVRAVAAPAEQPSKKRARYAVCAQCEQLFDETRNEDLTCCQPHHPGMMVENFAHSGWDDMREDMELCSPAQYRDPESFDWTCCGRPGNAEGCQVKRRHVASTAWLPDASTIPPAKKTRRA</sequence>
<dbReference type="Proteomes" id="UP001521116">
    <property type="component" value="Unassembled WGS sequence"/>
</dbReference>